<dbReference type="PANTHER" id="PTHR24390">
    <property type="entry name" value="ZINC FINGER PROTEIN"/>
    <property type="match status" value="1"/>
</dbReference>
<feature type="compositionally biased region" description="Polar residues" evidence="18">
    <location>
        <begin position="373"/>
        <end position="385"/>
    </location>
</feature>
<feature type="domain" description="C2H2-type" evidence="19">
    <location>
        <begin position="672"/>
        <end position="699"/>
    </location>
</feature>
<dbReference type="GO" id="GO:0008270">
    <property type="term" value="F:zinc ion binding"/>
    <property type="evidence" value="ECO:0007669"/>
    <property type="project" value="UniProtKB-KW"/>
</dbReference>
<feature type="compositionally biased region" description="Basic and acidic residues" evidence="18">
    <location>
        <begin position="387"/>
        <end position="397"/>
    </location>
</feature>
<evidence type="ECO:0000256" key="8">
    <source>
        <dbReference type="ARBA" id="ARBA00023015"/>
    </source>
</evidence>
<dbReference type="FunFam" id="3.30.160.60:FF:000290">
    <property type="entry name" value="Zinc finger protein 697 isoform X1"/>
    <property type="match status" value="1"/>
</dbReference>
<keyword evidence="5" id="KW-0677">Repeat</keyword>
<feature type="domain" description="C2H2-type" evidence="19">
    <location>
        <begin position="728"/>
        <end position="755"/>
    </location>
</feature>
<dbReference type="Pfam" id="PF02023">
    <property type="entry name" value="SCAN"/>
    <property type="match status" value="1"/>
</dbReference>
<comment type="function">
    <text evidence="12">Embryonic stem (ES) cell-specific transcription factor required to maintain ES cell pluripotency. Can both activate and /or repress expression of target genes, depending on the context. Specifically binds the 5'-[GA]CGCNNGCG[CT]-3' DNA consensus sequence. Regulates expression of POU5F1/OCT4, ZSCAN4 and ALYREF/THOC4.</text>
</comment>
<dbReference type="SMART" id="SM00431">
    <property type="entry name" value="SCAN"/>
    <property type="match status" value="1"/>
</dbReference>
<evidence type="ECO:0000256" key="10">
    <source>
        <dbReference type="ARBA" id="ARBA00023163"/>
    </source>
</evidence>
<dbReference type="FunFam" id="3.30.160.60:FF:000982">
    <property type="entry name" value="Zinc finger and SCAN domain containing 10"/>
    <property type="match status" value="1"/>
</dbReference>
<dbReference type="FunFam" id="3.30.160.60:FF:001080">
    <property type="entry name" value="Zinc finger and SCAN domain containing 10"/>
    <property type="match status" value="2"/>
</dbReference>
<evidence type="ECO:0000256" key="16">
    <source>
        <dbReference type="PROSITE-ProRule" id="PRU00042"/>
    </source>
</evidence>
<evidence type="ECO:0000259" key="20">
    <source>
        <dbReference type="PROSITE" id="PS50804"/>
    </source>
</evidence>
<evidence type="ECO:0000256" key="6">
    <source>
        <dbReference type="ARBA" id="ARBA00022771"/>
    </source>
</evidence>
<gene>
    <name evidence="22" type="primary">ZSCAN10</name>
</gene>
<feature type="region of interest" description="Disordered" evidence="18">
    <location>
        <begin position="563"/>
        <end position="586"/>
    </location>
</feature>
<dbReference type="InterPro" id="IPR038269">
    <property type="entry name" value="SCAN_sf"/>
</dbReference>
<comment type="subcellular location">
    <subcellularLocation>
        <location evidence="1 17">Nucleus</location>
    </subcellularLocation>
</comment>
<evidence type="ECO:0000256" key="14">
    <source>
        <dbReference type="ARBA" id="ARBA00070945"/>
    </source>
</evidence>
<dbReference type="PROSITE" id="PS00028">
    <property type="entry name" value="ZINC_FINGER_C2H2_1"/>
    <property type="match status" value="14"/>
</dbReference>
<keyword evidence="10" id="KW-0804">Transcription</keyword>
<dbReference type="FunFam" id="1.10.4020.10:FF:000001">
    <property type="entry name" value="zinc finger protein 263 isoform X1"/>
    <property type="match status" value="1"/>
</dbReference>
<protein>
    <recommendedName>
        <fullName evidence="14">Zinc finger and SCAN domain-containing protein 10</fullName>
    </recommendedName>
    <alternativeName>
        <fullName evidence="15">Zinc finger protein 206</fullName>
    </alternativeName>
</protein>
<dbReference type="FunFam" id="3.30.160.60:FF:001111">
    <property type="entry name" value="Zinc finger protein 92 homolog"/>
    <property type="match status" value="1"/>
</dbReference>
<dbReference type="SUPFAM" id="SSF57667">
    <property type="entry name" value="beta-beta-alpha zinc fingers"/>
    <property type="match status" value="7"/>
</dbReference>
<dbReference type="FunFam" id="3.30.160.60:FF:000295">
    <property type="entry name" value="zinc finger protein 19"/>
    <property type="match status" value="1"/>
</dbReference>
<feature type="region of interest" description="Disordered" evidence="18">
    <location>
        <begin position="1"/>
        <end position="37"/>
    </location>
</feature>
<dbReference type="KEGG" id="pdic:114495172"/>
<dbReference type="GO" id="GO:0000978">
    <property type="term" value="F:RNA polymerase II cis-regulatory region sequence-specific DNA binding"/>
    <property type="evidence" value="ECO:0007669"/>
    <property type="project" value="TreeGrafter"/>
</dbReference>
<organism evidence="21 22">
    <name type="scientific">Phyllostomus discolor</name>
    <name type="common">pale spear-nosed bat</name>
    <dbReference type="NCBI Taxonomy" id="89673"/>
    <lineage>
        <taxon>Eukaryota</taxon>
        <taxon>Metazoa</taxon>
        <taxon>Chordata</taxon>
        <taxon>Craniata</taxon>
        <taxon>Vertebrata</taxon>
        <taxon>Euteleostomi</taxon>
        <taxon>Mammalia</taxon>
        <taxon>Eutheria</taxon>
        <taxon>Laurasiatheria</taxon>
        <taxon>Chiroptera</taxon>
        <taxon>Yangochiroptera</taxon>
        <taxon>Phyllostomidae</taxon>
        <taxon>Phyllostominae</taxon>
        <taxon>Phyllostomus</taxon>
    </lineage>
</organism>
<feature type="domain" description="C2H2-type" evidence="19">
    <location>
        <begin position="470"/>
        <end position="497"/>
    </location>
</feature>
<keyword evidence="6 16" id="KW-0863">Zinc-finger</keyword>
<dbReference type="Proteomes" id="UP000504628">
    <property type="component" value="Chromosome 3"/>
</dbReference>
<feature type="domain" description="C2H2-type" evidence="19">
    <location>
        <begin position="497"/>
        <end position="524"/>
    </location>
</feature>
<dbReference type="FunFam" id="3.30.160.60:FF:000690">
    <property type="entry name" value="Zinc finger protein 354C"/>
    <property type="match status" value="1"/>
</dbReference>
<dbReference type="RefSeq" id="XP_035875831.1">
    <property type="nucleotide sequence ID" value="XM_036019938.1"/>
</dbReference>
<dbReference type="InterPro" id="IPR003309">
    <property type="entry name" value="SCAN_dom"/>
</dbReference>
<dbReference type="PANTHER" id="PTHR24390:SF265">
    <property type="entry name" value="ZINC FINGER PROTEIN 239-LIKE-RELATED"/>
    <property type="match status" value="1"/>
</dbReference>
<keyword evidence="9" id="KW-0238">DNA-binding</keyword>
<feature type="domain" description="C2H2-type" evidence="19">
    <location>
        <begin position="413"/>
        <end position="441"/>
    </location>
</feature>
<keyword evidence="8" id="KW-0805">Transcription regulation</keyword>
<dbReference type="Gene3D" id="3.30.160.60">
    <property type="entry name" value="Classic Zinc Finger"/>
    <property type="match status" value="12"/>
</dbReference>
<feature type="region of interest" description="Disordered" evidence="18">
    <location>
        <begin position="153"/>
        <end position="214"/>
    </location>
</feature>
<dbReference type="CDD" id="cd07936">
    <property type="entry name" value="SCAN"/>
    <property type="match status" value="1"/>
</dbReference>
<dbReference type="FunFam" id="3.30.160.60:FF:001917">
    <property type="entry name" value="Zinc finger and SCAN domain containing 10"/>
    <property type="match status" value="1"/>
</dbReference>
<dbReference type="OrthoDB" id="6365676at2759"/>
<dbReference type="GO" id="GO:0006357">
    <property type="term" value="P:regulation of transcription by RNA polymerase II"/>
    <property type="evidence" value="ECO:0007669"/>
    <property type="project" value="TreeGrafter"/>
</dbReference>
<feature type="domain" description="C2H2-type" evidence="19">
    <location>
        <begin position="700"/>
        <end position="727"/>
    </location>
</feature>
<accession>A0A7E6DA22</accession>
<dbReference type="GO" id="GO:0003700">
    <property type="term" value="F:DNA-binding transcription factor activity"/>
    <property type="evidence" value="ECO:0007669"/>
    <property type="project" value="TreeGrafter"/>
</dbReference>
<dbReference type="InterPro" id="IPR036236">
    <property type="entry name" value="Znf_C2H2_sf"/>
</dbReference>
<dbReference type="AlphaFoldDB" id="A0A7E6DA22"/>
<reference evidence="22" key="1">
    <citation type="submission" date="2025-08" db="UniProtKB">
        <authorList>
            <consortium name="RefSeq"/>
        </authorList>
    </citation>
    <scope>IDENTIFICATION</scope>
    <source>
        <tissue evidence="22">Muscle</tissue>
    </source>
</reference>
<dbReference type="SMART" id="SM00355">
    <property type="entry name" value="ZnF_C2H2"/>
    <property type="match status" value="14"/>
</dbReference>
<evidence type="ECO:0000256" key="7">
    <source>
        <dbReference type="ARBA" id="ARBA00022833"/>
    </source>
</evidence>
<evidence type="ECO:0000256" key="13">
    <source>
        <dbReference type="ARBA" id="ARBA00062677"/>
    </source>
</evidence>
<feature type="domain" description="C2H2-type" evidence="19">
    <location>
        <begin position="616"/>
        <end position="643"/>
    </location>
</feature>
<evidence type="ECO:0000313" key="22">
    <source>
        <dbReference type="RefSeq" id="XP_035875831.1"/>
    </source>
</evidence>
<comment type="subunit">
    <text evidence="13">Interacts with POU5F1/OCT4 and SOX2.</text>
</comment>
<dbReference type="InParanoid" id="A0A7E6DA22"/>
<keyword evidence="3" id="KW-0597">Phosphoprotein</keyword>
<feature type="domain" description="C2H2-type" evidence="19">
    <location>
        <begin position="793"/>
        <end position="820"/>
    </location>
</feature>
<keyword evidence="11 17" id="KW-0539">Nucleus</keyword>
<evidence type="ECO:0000259" key="19">
    <source>
        <dbReference type="PROSITE" id="PS50157"/>
    </source>
</evidence>
<dbReference type="InterPro" id="IPR013087">
    <property type="entry name" value="Znf_C2H2_type"/>
</dbReference>
<feature type="domain" description="C2H2-type" evidence="19">
    <location>
        <begin position="821"/>
        <end position="848"/>
    </location>
</feature>
<evidence type="ECO:0000256" key="11">
    <source>
        <dbReference type="ARBA" id="ARBA00023242"/>
    </source>
</evidence>
<feature type="domain" description="C2H2-type" evidence="19">
    <location>
        <begin position="644"/>
        <end position="671"/>
    </location>
</feature>
<dbReference type="GeneID" id="114495172"/>
<evidence type="ECO:0000256" key="4">
    <source>
        <dbReference type="ARBA" id="ARBA00022723"/>
    </source>
</evidence>
<evidence type="ECO:0000256" key="2">
    <source>
        <dbReference type="ARBA" id="ARBA00022481"/>
    </source>
</evidence>
<name>A0A7E6DA22_9CHIR</name>
<dbReference type="CTD" id="84891"/>
<dbReference type="SUPFAM" id="SSF47353">
    <property type="entry name" value="Retrovirus capsid dimerization domain-like"/>
    <property type="match status" value="1"/>
</dbReference>
<keyword evidence="4" id="KW-0479">Metal-binding</keyword>
<evidence type="ECO:0000313" key="21">
    <source>
        <dbReference type="Proteomes" id="UP000504628"/>
    </source>
</evidence>
<keyword evidence="21" id="KW-1185">Reference proteome</keyword>
<dbReference type="FunFam" id="3.30.160.60:FF:001049">
    <property type="entry name" value="zinc finger protein 319"/>
    <property type="match status" value="1"/>
</dbReference>
<feature type="region of interest" description="Disordered" evidence="18">
    <location>
        <begin position="355"/>
        <end position="406"/>
    </location>
</feature>
<evidence type="ECO:0000256" key="18">
    <source>
        <dbReference type="SAM" id="MobiDB-lite"/>
    </source>
</evidence>
<evidence type="ECO:0000256" key="1">
    <source>
        <dbReference type="ARBA" id="ARBA00004123"/>
    </source>
</evidence>
<dbReference type="Pfam" id="PF13912">
    <property type="entry name" value="zf-C2H2_6"/>
    <property type="match status" value="2"/>
</dbReference>
<dbReference type="PROSITE" id="PS50157">
    <property type="entry name" value="ZINC_FINGER_C2H2_2"/>
    <property type="match status" value="14"/>
</dbReference>
<feature type="domain" description="C2H2-type" evidence="19">
    <location>
        <begin position="541"/>
        <end position="568"/>
    </location>
</feature>
<feature type="domain" description="SCAN box" evidence="20">
    <location>
        <begin position="46"/>
        <end position="127"/>
    </location>
</feature>
<dbReference type="Gene3D" id="1.10.4020.10">
    <property type="entry name" value="DNA breaking-rejoining enzymes"/>
    <property type="match status" value="1"/>
</dbReference>
<evidence type="ECO:0000256" key="15">
    <source>
        <dbReference type="ARBA" id="ARBA00079281"/>
    </source>
</evidence>
<keyword evidence="7" id="KW-0862">Zinc</keyword>
<dbReference type="Pfam" id="PF00096">
    <property type="entry name" value="zf-C2H2"/>
    <property type="match status" value="9"/>
</dbReference>
<dbReference type="FunFam" id="3.30.160.60:FF:002343">
    <property type="entry name" value="Zinc finger protein 33A"/>
    <property type="match status" value="1"/>
</dbReference>
<dbReference type="FunFam" id="3.30.160.60:FF:001341">
    <property type="entry name" value="Zinc finger and SCAN domain containing 10"/>
    <property type="match status" value="1"/>
</dbReference>
<feature type="domain" description="C2H2-type" evidence="19">
    <location>
        <begin position="442"/>
        <end position="469"/>
    </location>
</feature>
<sequence length="849" mass="94767">MLVETVPAEREPEQLGGVKLEEEEEEAASPEDPRRPEIRLRPEVAHQLFRCFQYQEDMGPRASLSRLRKLCSHWLQPALHSKKQILELLVLEQFLSVLPPHLLARLQGQQLRDGEEVVVLLEGVQRESVDVGPLDFSFNTGKNCPRADITLEEQGDPSQVSIHSPKKEVPPEKPPALEPTKGLLPSQPGPSESAELGAWRRPARSKQPLSPGSKRTFQALQESGEELLPKGRRELGGQVGRQVGSLWLTGIDEHQDASQRHLVRSARPHSLMVDKAGFSQLFLSLPVLSAPQDRELWPEENSHDQELAAVLESLTFEDAPVKKAWPVHPLGFGSRTPDQAFQEEPRGVAWSAAISAESQEGSPGVTEEPHAQSLGQGPEVSSSHGGESPDGKSDVLEAKVAGGGSNPEAETKFICTECGVSFTKLARLEGHQLRSHPGARSFPCLCCGKTFGRNSILKLHMRTHTDERPHACHLCNHRFRQSSHLNKHLQTHSEPAFLCAECGQGFQSRTSLLQHLLAHAQDQKASCTTETKTKAPELAVVLCSHCGQTFQRRSSLKRHLRIHAKDKGHQRSENSDSLHRSPDERRPYVCSDCGKAFRRSEHLGAHLRVHTGERPFSCQVCSRRFSQSSQLVYHQRVHTGEKPYGCQQCGKRFVRRASLARHLLTHGGPRPHRCTQCGKTFSQTQDLARHRRSHTGEKPCRCSQCGEGFSQSAHLARHQRIHTGEKPHACDTCGHRFRNSSNLARHRRSHTGERPYGCQTCGRSFRRNAHLQRHLATHAGTGDAVSGQAEPPQECLECGKSFSRSCNLLRHMLVHTGARPYSCTQCGRSFSRNSHLLRHLRTHSRETLY</sequence>
<feature type="domain" description="C2H2-type" evidence="19">
    <location>
        <begin position="756"/>
        <end position="783"/>
    </location>
</feature>
<dbReference type="GO" id="GO:0005634">
    <property type="term" value="C:nucleus"/>
    <property type="evidence" value="ECO:0007669"/>
    <property type="project" value="UniProtKB-SubCell"/>
</dbReference>
<evidence type="ECO:0000256" key="12">
    <source>
        <dbReference type="ARBA" id="ARBA00057877"/>
    </source>
</evidence>
<evidence type="ECO:0000256" key="17">
    <source>
        <dbReference type="PROSITE-ProRule" id="PRU00187"/>
    </source>
</evidence>
<evidence type="ECO:0000256" key="9">
    <source>
        <dbReference type="ARBA" id="ARBA00023125"/>
    </source>
</evidence>
<proteinExistence type="predicted"/>
<feature type="domain" description="C2H2-type" evidence="19">
    <location>
        <begin position="588"/>
        <end position="615"/>
    </location>
</feature>
<evidence type="ECO:0000256" key="3">
    <source>
        <dbReference type="ARBA" id="ARBA00022553"/>
    </source>
</evidence>
<dbReference type="PROSITE" id="PS50804">
    <property type="entry name" value="SCAN_BOX"/>
    <property type="match status" value="1"/>
</dbReference>
<evidence type="ECO:0000256" key="5">
    <source>
        <dbReference type="ARBA" id="ARBA00022737"/>
    </source>
</evidence>
<keyword evidence="2" id="KW-0488">Methylation</keyword>